<protein>
    <submittedName>
        <fullName evidence="1">Uncharacterized protein</fullName>
    </submittedName>
</protein>
<name>A0A937X3D0_9BACT</name>
<accession>A0A937X3D0</accession>
<evidence type="ECO:0000313" key="1">
    <source>
        <dbReference type="EMBL" id="MBM3273580.1"/>
    </source>
</evidence>
<evidence type="ECO:0000313" key="2">
    <source>
        <dbReference type="Proteomes" id="UP000703893"/>
    </source>
</evidence>
<reference evidence="1 2" key="1">
    <citation type="submission" date="2019-03" db="EMBL/GenBank/DDBJ databases">
        <title>Lake Tanganyika Metagenome-Assembled Genomes (MAGs).</title>
        <authorList>
            <person name="Tran P."/>
        </authorList>
    </citation>
    <scope>NUCLEOTIDE SEQUENCE [LARGE SCALE GENOMIC DNA]</scope>
    <source>
        <strain evidence="1">K_DeepCast_65m_m2_236</strain>
    </source>
</reference>
<dbReference type="EMBL" id="VGJX01000009">
    <property type="protein sequence ID" value="MBM3273580.1"/>
    <property type="molecule type" value="Genomic_DNA"/>
</dbReference>
<gene>
    <name evidence="1" type="ORF">FJZ00_00400</name>
</gene>
<organism evidence="1 2">
    <name type="scientific">Candidatus Tanganyikabacteria bacterium</name>
    <dbReference type="NCBI Taxonomy" id="2961651"/>
    <lineage>
        <taxon>Bacteria</taxon>
        <taxon>Bacillati</taxon>
        <taxon>Candidatus Sericytochromatia</taxon>
        <taxon>Candidatus Tanganyikabacteria</taxon>
    </lineage>
</organism>
<sequence length="241" mass="26729">MKGQISRTPDIRYVMAIDTTGTPTNGPKPYGPWPPEKPIIGWDLPFYIVSDTPGVVNVFNPAPEQGNIWTHMLVLSFIGGNPKYEVWQQLNPGTASRQIQPLQDLIQGQDYSLTNSGTPAGSTITGPVTGPIDTIELRLVLQQRLGFTSAKLKELTQIEVNLVTMIRPPDSATTGNLTGWKLDQWFNQNIEYFPINLDPNAAPERRDALDASLLYPQNKPPQVPDDDVTFKGYASEVKEQK</sequence>
<dbReference type="AlphaFoldDB" id="A0A937X3D0"/>
<proteinExistence type="predicted"/>
<dbReference type="Proteomes" id="UP000703893">
    <property type="component" value="Unassembled WGS sequence"/>
</dbReference>
<comment type="caution">
    <text evidence="1">The sequence shown here is derived from an EMBL/GenBank/DDBJ whole genome shotgun (WGS) entry which is preliminary data.</text>
</comment>